<dbReference type="InterPro" id="IPR028288">
    <property type="entry name" value="SCAR/WAVE_fam"/>
</dbReference>
<sequence>MPIISRTIEPKYLSRKSLFDENGRSLVNDFELEAIANNTLTNVLRQLASLVLVANDIFEDLAKQLQDVYERSCKLKVTISQVEDKILECDPKRVTVRKYKLLLMQFQVSRPRDDT</sequence>
<protein>
    <recommendedName>
        <fullName evidence="4">Wiskott-Aldrich syndrome protein family member</fullName>
    </recommendedName>
</protein>
<evidence type="ECO:0000313" key="3">
    <source>
        <dbReference type="Proteomes" id="UP001359485"/>
    </source>
</evidence>
<evidence type="ECO:0000256" key="1">
    <source>
        <dbReference type="ARBA" id="ARBA00006993"/>
    </source>
</evidence>
<dbReference type="Gene3D" id="1.20.5.340">
    <property type="match status" value="1"/>
</dbReference>
<dbReference type="PANTHER" id="PTHR12902:SF1">
    <property type="entry name" value="WISKOTT-ALDRICH SYNDROME PROTEIN FAMILY MEMBER"/>
    <property type="match status" value="1"/>
</dbReference>
<organism evidence="2 3">
    <name type="scientific">Polyplax serrata</name>
    <name type="common">Common mouse louse</name>
    <dbReference type="NCBI Taxonomy" id="468196"/>
    <lineage>
        <taxon>Eukaryota</taxon>
        <taxon>Metazoa</taxon>
        <taxon>Ecdysozoa</taxon>
        <taxon>Arthropoda</taxon>
        <taxon>Hexapoda</taxon>
        <taxon>Insecta</taxon>
        <taxon>Pterygota</taxon>
        <taxon>Neoptera</taxon>
        <taxon>Paraneoptera</taxon>
        <taxon>Psocodea</taxon>
        <taxon>Troctomorpha</taxon>
        <taxon>Phthiraptera</taxon>
        <taxon>Anoplura</taxon>
        <taxon>Polyplacidae</taxon>
        <taxon>Polyplax</taxon>
    </lineage>
</organism>
<accession>A0ABR1B1R8</accession>
<evidence type="ECO:0008006" key="4">
    <source>
        <dbReference type="Google" id="ProtNLM"/>
    </source>
</evidence>
<proteinExistence type="inferred from homology"/>
<dbReference type="EMBL" id="JAWJWF010000004">
    <property type="protein sequence ID" value="KAK6633457.1"/>
    <property type="molecule type" value="Genomic_DNA"/>
</dbReference>
<dbReference type="PANTHER" id="PTHR12902">
    <property type="entry name" value="WASP-1"/>
    <property type="match status" value="1"/>
</dbReference>
<gene>
    <name evidence="2" type="ORF">RUM44_004064</name>
</gene>
<name>A0ABR1B1R8_POLSC</name>
<reference evidence="2 3" key="1">
    <citation type="submission" date="2023-09" db="EMBL/GenBank/DDBJ databases">
        <title>Genomes of two closely related lineages of the louse Polyplax serrata with different host specificities.</title>
        <authorList>
            <person name="Martinu J."/>
            <person name="Tarabai H."/>
            <person name="Stefka J."/>
            <person name="Hypsa V."/>
        </authorList>
    </citation>
    <scope>NUCLEOTIDE SEQUENCE [LARGE SCALE GENOMIC DNA]</scope>
    <source>
        <strain evidence="2">98ZLc_SE</strain>
    </source>
</reference>
<keyword evidence="3" id="KW-1185">Reference proteome</keyword>
<comment type="similarity">
    <text evidence="1">Belongs to the SCAR/WAVE family.</text>
</comment>
<comment type="caution">
    <text evidence="2">The sequence shown here is derived from an EMBL/GenBank/DDBJ whole genome shotgun (WGS) entry which is preliminary data.</text>
</comment>
<dbReference type="Proteomes" id="UP001359485">
    <property type="component" value="Unassembled WGS sequence"/>
</dbReference>
<evidence type="ECO:0000313" key="2">
    <source>
        <dbReference type="EMBL" id="KAK6633457.1"/>
    </source>
</evidence>